<dbReference type="RefSeq" id="WP_262595488.1">
    <property type="nucleotide sequence ID" value="NZ_CP103300.1"/>
</dbReference>
<evidence type="ECO:0000313" key="1">
    <source>
        <dbReference type="EMBL" id="UYM14087.1"/>
    </source>
</evidence>
<protein>
    <submittedName>
        <fullName evidence="1">Uncharacterized protein</fullName>
    </submittedName>
</protein>
<evidence type="ECO:0000313" key="2">
    <source>
        <dbReference type="Proteomes" id="UP001163255"/>
    </source>
</evidence>
<gene>
    <name evidence="1" type="ORF">NX720_14340</name>
</gene>
<keyword evidence="2" id="KW-1185">Reference proteome</keyword>
<organism evidence="1 2">
    <name type="scientific">Endozoicomonas euniceicola</name>
    <dbReference type="NCBI Taxonomy" id="1234143"/>
    <lineage>
        <taxon>Bacteria</taxon>
        <taxon>Pseudomonadati</taxon>
        <taxon>Pseudomonadota</taxon>
        <taxon>Gammaproteobacteria</taxon>
        <taxon>Oceanospirillales</taxon>
        <taxon>Endozoicomonadaceae</taxon>
        <taxon>Endozoicomonas</taxon>
    </lineage>
</organism>
<reference evidence="1" key="1">
    <citation type="submission" date="2022-10" db="EMBL/GenBank/DDBJ databases">
        <title>Completed Genome Sequence of two octocoral isolated bacterium, Endozoicomonas euniceicola EF212T and Endozoicomonas gorgoniicola PS125T.</title>
        <authorList>
            <person name="Chiou Y.-J."/>
            <person name="Chen Y.-H."/>
        </authorList>
    </citation>
    <scope>NUCLEOTIDE SEQUENCE</scope>
    <source>
        <strain evidence="1">EF212</strain>
    </source>
</reference>
<accession>A0ABY6GNI7</accession>
<name>A0ABY6GNI7_9GAMM</name>
<sequence>MVGTNRITPMHDWKNRVYLAMVAYWLKTAIAKNSGLSAAKKIGSHRYGTMIAETRPTRIIRPNIDVSPFKTIPSIGMDGCATDSLRKFLIAQNLVPQGIKGGFLHDYDALNNAFEWLVNGESGSEEPGSHCCLLCLITIDEMKKNHALGIRRQSTTEWELLEPDQGLFITSYPNEGPLRLLLAVLEDFHLHFIHQASWWVMFKVSS</sequence>
<dbReference type="EMBL" id="CP103300">
    <property type="protein sequence ID" value="UYM14087.1"/>
    <property type="molecule type" value="Genomic_DNA"/>
</dbReference>
<dbReference type="Proteomes" id="UP001163255">
    <property type="component" value="Chromosome"/>
</dbReference>
<proteinExistence type="predicted"/>